<reference evidence="1 2" key="1">
    <citation type="submission" date="2016-11" db="EMBL/GenBank/DDBJ databases">
        <title>Genome sequencing of Zhihengliuella aestuarii B18 antagonistic to Plasmodiophora brassicae.</title>
        <authorList>
            <person name="Luo Y."/>
        </authorList>
    </citation>
    <scope>NUCLEOTIDE SEQUENCE [LARGE SCALE GENOMIC DNA]</scope>
    <source>
        <strain evidence="1 2">B18</strain>
    </source>
</reference>
<sequence length="115" mass="12222">MGSTMKFAGKVIGGAFAASLVIAGASPALGVACLSGNMCSYENINYGGLTWMGASGTFVEVPDDRASSAHNYTAYGYYAKNNAAFAQEETLAYIPKGQKHSSFSGWNDMVDHYRR</sequence>
<name>A0A1L2ZPM8_9MICC</name>
<gene>
    <name evidence="1" type="ORF">BHE16_08860</name>
</gene>
<protein>
    <recommendedName>
        <fullName evidence="3">Peptidase inhibitor family I36</fullName>
    </recommendedName>
</protein>
<proteinExistence type="predicted"/>
<dbReference type="OrthoDB" id="5147137at2"/>
<dbReference type="RefSeq" id="WP_071894560.1">
    <property type="nucleotide sequence ID" value="NZ_CP018135.1"/>
</dbReference>
<dbReference type="STRING" id="556325.BHE16_08860"/>
<dbReference type="EMBL" id="CP018135">
    <property type="protein sequence ID" value="APF41089.1"/>
    <property type="molecule type" value="Genomic_DNA"/>
</dbReference>
<keyword evidence="2" id="KW-1185">Reference proteome</keyword>
<evidence type="ECO:0000313" key="2">
    <source>
        <dbReference type="Proteomes" id="UP000183530"/>
    </source>
</evidence>
<evidence type="ECO:0008006" key="3">
    <source>
        <dbReference type="Google" id="ProtNLM"/>
    </source>
</evidence>
<evidence type="ECO:0000313" key="1">
    <source>
        <dbReference type="EMBL" id="APF41089.1"/>
    </source>
</evidence>
<dbReference type="KEGG" id="nae:BHE16_08860"/>
<dbReference type="PROSITE" id="PS51257">
    <property type="entry name" value="PROKAR_LIPOPROTEIN"/>
    <property type="match status" value="1"/>
</dbReference>
<organism evidence="1 2">
    <name type="scientific">Neomicrococcus aestuarii</name>
    <dbReference type="NCBI Taxonomy" id="556325"/>
    <lineage>
        <taxon>Bacteria</taxon>
        <taxon>Bacillati</taxon>
        <taxon>Actinomycetota</taxon>
        <taxon>Actinomycetes</taxon>
        <taxon>Micrococcales</taxon>
        <taxon>Micrococcaceae</taxon>
        <taxon>Neomicrococcus</taxon>
    </lineage>
</organism>
<accession>A0A1L2ZPM8</accession>
<dbReference type="Proteomes" id="UP000183530">
    <property type="component" value="Chromosome"/>
</dbReference>
<dbReference type="AlphaFoldDB" id="A0A1L2ZPM8"/>